<feature type="compositionally biased region" description="Polar residues" evidence="7">
    <location>
        <begin position="783"/>
        <end position="792"/>
    </location>
</feature>
<evidence type="ECO:0000256" key="6">
    <source>
        <dbReference type="ARBA" id="ARBA00023242"/>
    </source>
</evidence>
<dbReference type="InterPro" id="IPR019080">
    <property type="entry name" value="YqaJ_viral_recombinase"/>
</dbReference>
<evidence type="ECO:0000256" key="5">
    <source>
        <dbReference type="ARBA" id="ARBA00023136"/>
    </source>
</evidence>
<evidence type="ECO:0000256" key="7">
    <source>
        <dbReference type="SAM" id="MobiDB-lite"/>
    </source>
</evidence>
<organism evidence="10 11">
    <name type="scientific">Dendroctonus ponderosae</name>
    <name type="common">Mountain pine beetle</name>
    <dbReference type="NCBI Taxonomy" id="77166"/>
    <lineage>
        <taxon>Eukaryota</taxon>
        <taxon>Metazoa</taxon>
        <taxon>Ecdysozoa</taxon>
        <taxon>Arthropoda</taxon>
        <taxon>Hexapoda</taxon>
        <taxon>Insecta</taxon>
        <taxon>Pterygota</taxon>
        <taxon>Neoptera</taxon>
        <taxon>Endopterygota</taxon>
        <taxon>Coleoptera</taxon>
        <taxon>Polyphaga</taxon>
        <taxon>Cucujiformia</taxon>
        <taxon>Curculionidae</taxon>
        <taxon>Scolytinae</taxon>
        <taxon>Dendroctonus</taxon>
    </lineage>
</organism>
<dbReference type="InterPro" id="IPR018996">
    <property type="entry name" value="Man1/Src1-like_C"/>
</dbReference>
<dbReference type="GO" id="GO:0031490">
    <property type="term" value="F:chromatin DNA binding"/>
    <property type="evidence" value="ECO:0007669"/>
    <property type="project" value="TreeGrafter"/>
</dbReference>
<reference evidence="10" key="2">
    <citation type="submission" date="2024-08" db="UniProtKB">
        <authorList>
            <consortium name="EnsemblMetazoa"/>
        </authorList>
    </citation>
    <scope>IDENTIFICATION</scope>
</reference>
<reference evidence="11" key="1">
    <citation type="journal article" date="2013" name="Genome Biol.">
        <title>Draft genome of the mountain pine beetle, Dendroctonus ponderosae Hopkins, a major forest pest.</title>
        <authorList>
            <person name="Keeling C.I."/>
            <person name="Yuen M.M."/>
            <person name="Liao N.Y."/>
            <person name="Docking T.R."/>
            <person name="Chan S.K."/>
            <person name="Taylor G.A."/>
            <person name="Palmquist D.L."/>
            <person name="Jackman S.D."/>
            <person name="Nguyen A."/>
            <person name="Li M."/>
            <person name="Henderson H."/>
            <person name="Janes J.K."/>
            <person name="Zhao Y."/>
            <person name="Pandoh P."/>
            <person name="Moore R."/>
            <person name="Sperling F.A."/>
            <person name="Huber D.P."/>
            <person name="Birol I."/>
            <person name="Jones S.J."/>
            <person name="Bohlmann J."/>
        </authorList>
    </citation>
    <scope>NUCLEOTIDE SEQUENCE</scope>
</reference>
<feature type="transmembrane region" description="Helical" evidence="8">
    <location>
        <begin position="515"/>
        <end position="539"/>
    </location>
</feature>
<dbReference type="Gene3D" id="1.10.10.1180">
    <property type="entry name" value="MAN1, winged-helix domain"/>
    <property type="match status" value="1"/>
</dbReference>
<accession>A0AAR5Q8G0</accession>
<sequence>MVDVDKLSDGELRTKLIEFGFPVMPITGTTRKVMVRKLKLLLENQNKVGSSDGRRSLGRYSSEEDSDADVKTTKNQKNRRATMAAPVSSTGMVTRKSVVEPVLRSPKKQIRTTTSTTTRSSRIMQAVKDDFDTGSDSESDILASSKSKPDSGSNNDDSYGDVGLNSRSSALKSPLSTSSSRYTSPKSDDFGYSSTRDSNFYAPPSPSRYTSTFSEIGGTGSGSATYGTDKLNQVRARLSLGNPAHEKPSSYNPIPASSNVTLTEHDTPFLSNFTRRLSALSAAKKAEHDKNDLVKEHDSNGFTPYTRRPYVSKTTRGRESIYDLKARRDGSDRKSNFVSYAVLAVVALFFIVLAVVYLGMASDTSVVSSGYISPICDPEEIESKKGVHCLLKDHVQSAINLLNVLRPELQKKSLAYHCTDPTIKPQMTEAEIVKFCLTNYAVNNAAKIKNDLRNLEVMIFLNPEWKIDVAQTDTNEGAATKENIVKNMEQVLFNIDKKVTSLVMLHPELPYKCVIYNYFVSALYSLAMLGIIFAALFVLRLSLKFYGRYEQKQKEEVNSMVEKILDILQNTTSEGADINYVVINHVRDAILNVNDRTAKQKLWEKAVKYISENESRVRTEVQSVHGESFDVWRWIGSANLSMTGEATDCKYRAGRRIVDVQYLINEVLRFPHRTFFFCQSKDVFIKNEVREGFFSIYVLRCRRCLKEQSICSEEPESDLMDVNLACVAGVLSIRLDLYQLGELCSALRIPAVSGKDFERYRDELRNIYNDSKFGSEDSFETGRISTSTPTKLSEGHSSNDSERIRCALEDISSSLADLDLQQKERAFLQELSKDIEKIGMLTVDQSNSDLWFKERQKRLTASNFGRICKLLDKTNRANVVKDLLYSTFKGNVYTNYGKQNEDNAIRQFEQSTGKKVRKSGLLISKKYPFLAASPDGIILEENALVEVKCPYKARDLSIEDAFNNKEILFATYQDGKLSLKREDKYYYQVQGQLHVADKEFCYFIVWTPKGLVYELIERDELVWEKMLPKLEGFYFNHLLPELLNNI</sequence>
<keyword evidence="11" id="KW-1185">Reference proteome</keyword>
<dbReference type="InterPro" id="IPR011604">
    <property type="entry name" value="PDDEXK-like_dom_sf"/>
</dbReference>
<dbReference type="Pfam" id="PF09588">
    <property type="entry name" value="YqaJ"/>
    <property type="match status" value="1"/>
</dbReference>
<comment type="subcellular location">
    <subcellularLocation>
        <location evidence="1">Nucleus inner membrane</location>
        <topology evidence="1">Multi-pass membrane protein</topology>
    </subcellularLocation>
</comment>
<dbReference type="FunFam" id="1.10.720.40:FF:000001">
    <property type="entry name" value="LEM domain containing 2, isoform CRA_a"/>
    <property type="match status" value="1"/>
</dbReference>
<dbReference type="InterPro" id="IPR052277">
    <property type="entry name" value="INM_ESCRT-Associated"/>
</dbReference>
<dbReference type="Pfam" id="PF09402">
    <property type="entry name" value="MSC"/>
    <property type="match status" value="1"/>
</dbReference>
<dbReference type="InterPro" id="IPR011015">
    <property type="entry name" value="LEM/LEM-like_dom_sf"/>
</dbReference>
<feature type="region of interest" description="Disordered" evidence="7">
    <location>
        <begin position="779"/>
        <end position="798"/>
    </location>
</feature>
<feature type="domain" description="LEM" evidence="9">
    <location>
        <begin position="1"/>
        <end position="45"/>
    </location>
</feature>
<keyword evidence="6" id="KW-0539">Nucleus</keyword>
<dbReference type="CDD" id="cd12934">
    <property type="entry name" value="LEM"/>
    <property type="match status" value="1"/>
</dbReference>
<dbReference type="InterPro" id="IPR049012">
    <property type="entry name" value="Mutator_transp_dom"/>
</dbReference>
<feature type="compositionally biased region" description="Low complexity" evidence="7">
    <location>
        <begin position="150"/>
        <end position="185"/>
    </location>
</feature>
<evidence type="ECO:0000313" key="11">
    <source>
        <dbReference type="Proteomes" id="UP000019118"/>
    </source>
</evidence>
<dbReference type="GO" id="GO:0006998">
    <property type="term" value="P:nuclear envelope organization"/>
    <property type="evidence" value="ECO:0007669"/>
    <property type="project" value="TreeGrafter"/>
</dbReference>
<name>A0AAR5Q8G0_DENPD</name>
<dbReference type="SUPFAM" id="SSF52980">
    <property type="entry name" value="Restriction endonuclease-like"/>
    <property type="match status" value="1"/>
</dbReference>
<dbReference type="PANTHER" id="PTHR13428:SF12">
    <property type="entry name" value="INNER NUCLEAR MEMBRANE PROTEIN MAN1"/>
    <property type="match status" value="1"/>
</dbReference>
<dbReference type="GO" id="GO:0005637">
    <property type="term" value="C:nuclear inner membrane"/>
    <property type="evidence" value="ECO:0007669"/>
    <property type="project" value="UniProtKB-SubCell"/>
</dbReference>
<evidence type="ECO:0000256" key="4">
    <source>
        <dbReference type="ARBA" id="ARBA00022989"/>
    </source>
</evidence>
<dbReference type="Pfam" id="PF20700">
    <property type="entry name" value="Mutator"/>
    <property type="match status" value="1"/>
</dbReference>
<dbReference type="AlphaFoldDB" id="A0AAR5Q8G0"/>
<keyword evidence="4 8" id="KW-1133">Transmembrane helix</keyword>
<dbReference type="InterPro" id="IPR011335">
    <property type="entry name" value="Restrct_endonuc-II-like"/>
</dbReference>
<dbReference type="Pfam" id="PF03020">
    <property type="entry name" value="LEM"/>
    <property type="match status" value="1"/>
</dbReference>
<dbReference type="InterPro" id="IPR003887">
    <property type="entry name" value="LEM_dom"/>
</dbReference>
<evidence type="ECO:0000256" key="1">
    <source>
        <dbReference type="ARBA" id="ARBA00004473"/>
    </source>
</evidence>
<dbReference type="PROSITE" id="PS50954">
    <property type="entry name" value="LEM"/>
    <property type="match status" value="1"/>
</dbReference>
<evidence type="ECO:0000256" key="8">
    <source>
        <dbReference type="SAM" id="Phobius"/>
    </source>
</evidence>
<feature type="compositionally biased region" description="Low complexity" evidence="7">
    <location>
        <begin position="111"/>
        <end position="122"/>
    </location>
</feature>
<evidence type="ECO:0000259" key="9">
    <source>
        <dbReference type="PROSITE" id="PS50954"/>
    </source>
</evidence>
<dbReference type="KEGG" id="dpa:109543998"/>
<evidence type="ECO:0000256" key="3">
    <source>
        <dbReference type="ARBA" id="ARBA00022692"/>
    </source>
</evidence>
<dbReference type="PANTHER" id="PTHR13428">
    <property type="entry name" value="INNER NUCLEAR MEMBRANE PROTEIN MAN1 LEM DOMAIN CONTAINING PROTEIN"/>
    <property type="match status" value="1"/>
</dbReference>
<dbReference type="EnsemblMetazoa" id="XM_019913964.1">
    <property type="protein sequence ID" value="XP_019769523.1"/>
    <property type="gene ID" value="LOC109543998"/>
</dbReference>
<dbReference type="InterPro" id="IPR041885">
    <property type="entry name" value="MAN1_winged_helix_dom"/>
</dbReference>
<keyword evidence="5 8" id="KW-0472">Membrane</keyword>
<protein>
    <recommendedName>
        <fullName evidence="9">LEM domain-containing protein</fullName>
    </recommendedName>
</protein>
<dbReference type="SUPFAM" id="SSF63451">
    <property type="entry name" value="LEM domain"/>
    <property type="match status" value="1"/>
</dbReference>
<dbReference type="GO" id="GO:0006281">
    <property type="term" value="P:DNA repair"/>
    <property type="evidence" value="ECO:0007669"/>
    <property type="project" value="UniProtKB-ARBA"/>
</dbReference>
<proteinExistence type="predicted"/>
<evidence type="ECO:0000313" key="10">
    <source>
        <dbReference type="EnsemblMetazoa" id="XP_019769523.1"/>
    </source>
</evidence>
<evidence type="ECO:0000256" key="2">
    <source>
        <dbReference type="ARBA" id="ARBA00022553"/>
    </source>
</evidence>
<dbReference type="Gene3D" id="1.10.720.40">
    <property type="match status" value="1"/>
</dbReference>
<dbReference type="CDD" id="cd22343">
    <property type="entry name" value="PDDEXK_lambda_exonuclease-like"/>
    <property type="match status" value="1"/>
</dbReference>
<keyword evidence="3 8" id="KW-0812">Transmembrane</keyword>
<dbReference type="GO" id="GO:0030514">
    <property type="term" value="P:negative regulation of BMP signaling pathway"/>
    <property type="evidence" value="ECO:0007669"/>
    <property type="project" value="TreeGrafter"/>
</dbReference>
<dbReference type="GeneID" id="109543998"/>
<dbReference type="SMART" id="SM00540">
    <property type="entry name" value="LEM"/>
    <property type="match status" value="1"/>
</dbReference>
<dbReference type="Gene3D" id="3.90.320.10">
    <property type="match status" value="1"/>
</dbReference>
<dbReference type="RefSeq" id="XP_019769523.1">
    <property type="nucleotide sequence ID" value="XM_019913964.2"/>
</dbReference>
<dbReference type="Proteomes" id="UP000019118">
    <property type="component" value="Unassembled WGS sequence"/>
</dbReference>
<keyword evidence="2" id="KW-0597">Phosphoprotein</keyword>
<feature type="transmembrane region" description="Helical" evidence="8">
    <location>
        <begin position="337"/>
        <end position="360"/>
    </location>
</feature>
<feature type="region of interest" description="Disordered" evidence="7">
    <location>
        <begin position="47"/>
        <end position="227"/>
    </location>
</feature>